<comment type="similarity">
    <text evidence="3">Belongs to the DegT/DnrJ/EryC1 family.</text>
</comment>
<dbReference type="PIRSF" id="PIRSF000390">
    <property type="entry name" value="PLP_StrS"/>
    <property type="match status" value="1"/>
</dbReference>
<dbReference type="GO" id="GO:0008483">
    <property type="term" value="F:transaminase activity"/>
    <property type="evidence" value="ECO:0007669"/>
    <property type="project" value="UniProtKB-KW"/>
</dbReference>
<dbReference type="GO" id="GO:0000271">
    <property type="term" value="P:polysaccharide biosynthetic process"/>
    <property type="evidence" value="ECO:0007669"/>
    <property type="project" value="TreeGrafter"/>
</dbReference>
<name>A0A2N5ZJ32_MUIH1</name>
<reference evidence="4 5" key="1">
    <citation type="submission" date="2017-11" db="EMBL/GenBank/DDBJ databases">
        <title>Genome-resolved metagenomics identifies genetic mobility, metabolic interactions, and unexpected diversity in perchlorate-reducing communities.</title>
        <authorList>
            <person name="Barnum T.P."/>
            <person name="Figueroa I.A."/>
            <person name="Carlstrom C.I."/>
            <person name="Lucas L.N."/>
            <person name="Engelbrektson A.L."/>
            <person name="Coates J.D."/>
        </authorList>
    </citation>
    <scope>NUCLEOTIDE SEQUENCE [LARGE SCALE GENOMIC DNA]</scope>
    <source>
        <strain evidence="4">BM706</strain>
    </source>
</reference>
<evidence type="ECO:0000256" key="3">
    <source>
        <dbReference type="RuleBase" id="RU004508"/>
    </source>
</evidence>
<dbReference type="InterPro" id="IPR000653">
    <property type="entry name" value="DegT/StrS_aminotransferase"/>
</dbReference>
<accession>A0A2N5ZJ32</accession>
<protein>
    <submittedName>
        <fullName evidence="4">Aminotransferase DegT</fullName>
    </submittedName>
</protein>
<dbReference type="CDD" id="cd00616">
    <property type="entry name" value="AHBA_syn"/>
    <property type="match status" value="1"/>
</dbReference>
<evidence type="ECO:0000313" key="5">
    <source>
        <dbReference type="Proteomes" id="UP000234857"/>
    </source>
</evidence>
<keyword evidence="2 3" id="KW-0663">Pyridoxal phosphate</keyword>
<dbReference type="PANTHER" id="PTHR30244">
    <property type="entry name" value="TRANSAMINASE"/>
    <property type="match status" value="1"/>
</dbReference>
<gene>
    <name evidence="4" type="ORF">C0601_04095</name>
</gene>
<evidence type="ECO:0000256" key="2">
    <source>
        <dbReference type="PIRSR" id="PIRSR000390-2"/>
    </source>
</evidence>
<dbReference type="AlphaFoldDB" id="A0A2N5ZJ32"/>
<dbReference type="Gene3D" id="3.90.1150.10">
    <property type="entry name" value="Aspartate Aminotransferase, domain 1"/>
    <property type="match status" value="1"/>
</dbReference>
<dbReference type="InterPro" id="IPR015421">
    <property type="entry name" value="PyrdxlP-dep_Trfase_major"/>
</dbReference>
<dbReference type="Proteomes" id="UP000234857">
    <property type="component" value="Unassembled WGS sequence"/>
</dbReference>
<dbReference type="InterPro" id="IPR015422">
    <property type="entry name" value="PyrdxlP-dep_Trfase_small"/>
</dbReference>
<dbReference type="InterPro" id="IPR015424">
    <property type="entry name" value="PyrdxlP-dep_Trfase"/>
</dbReference>
<feature type="active site" description="Proton acceptor" evidence="1">
    <location>
        <position position="182"/>
    </location>
</feature>
<keyword evidence="4" id="KW-0808">Transferase</keyword>
<sequence length="360" mass="40729">MIPIARPYIGNEEIESVVKVMKSGMIACGGVVKEFEEKFASFNEVSYGVATTSGTTAIETALKASGINVGDKVLTTAFSFIASNNPIIKIGARPVFCDIDKDTFNISPDDIEKKLNEHKDIKALLIVHLYGQSCDMRSIMRLVKEFDLILIEDCCQSHGARFEGKIVGSFGHAGCYSFYPTKNMTTGEGGMVVCNDEKIYQQAKMYINHGMKKRYYHEGIGFNYRMTNIAAAIGLNQLDRLDDMNNKRKENAKYYDENIENENVLIPFKDKDCDHVYHQYTLKIKNGKRDEFVSYLNENEIGSGIYYPLSIPEQECYKEMGFKKDYKNIDVVKDEVVSIPVHPALLKEDLEKIVKVINAF</sequence>
<dbReference type="GO" id="GO:0030170">
    <property type="term" value="F:pyridoxal phosphate binding"/>
    <property type="evidence" value="ECO:0007669"/>
    <property type="project" value="TreeGrafter"/>
</dbReference>
<evidence type="ECO:0000313" key="4">
    <source>
        <dbReference type="EMBL" id="PLX18689.1"/>
    </source>
</evidence>
<comment type="caution">
    <text evidence="4">The sequence shown here is derived from an EMBL/GenBank/DDBJ whole genome shotgun (WGS) entry which is preliminary data.</text>
</comment>
<feature type="modified residue" description="N6-(pyridoxal phosphate)lysine" evidence="2">
    <location>
        <position position="182"/>
    </location>
</feature>
<dbReference type="EMBL" id="PKTG01000054">
    <property type="protein sequence ID" value="PLX18689.1"/>
    <property type="molecule type" value="Genomic_DNA"/>
</dbReference>
<dbReference type="Pfam" id="PF01041">
    <property type="entry name" value="DegT_DnrJ_EryC1"/>
    <property type="match status" value="1"/>
</dbReference>
<dbReference type="SUPFAM" id="SSF53383">
    <property type="entry name" value="PLP-dependent transferases"/>
    <property type="match status" value="1"/>
</dbReference>
<dbReference type="Gene3D" id="3.40.640.10">
    <property type="entry name" value="Type I PLP-dependent aspartate aminotransferase-like (Major domain)"/>
    <property type="match status" value="1"/>
</dbReference>
<dbReference type="PANTHER" id="PTHR30244:SF34">
    <property type="entry name" value="DTDP-4-AMINO-4,6-DIDEOXYGALACTOSE TRANSAMINASE"/>
    <property type="match status" value="1"/>
</dbReference>
<evidence type="ECO:0000256" key="1">
    <source>
        <dbReference type="PIRSR" id="PIRSR000390-1"/>
    </source>
</evidence>
<keyword evidence="4" id="KW-0032">Aminotransferase</keyword>
<proteinExistence type="inferred from homology"/>
<organism evidence="4 5">
    <name type="scientific">Muiribacterium halophilum</name>
    <dbReference type="NCBI Taxonomy" id="2053465"/>
    <lineage>
        <taxon>Bacteria</taxon>
        <taxon>Candidatus Muiribacteriota</taxon>
        <taxon>Candidatus Muiribacteriia</taxon>
        <taxon>Candidatus Muiribacteriales</taxon>
        <taxon>Candidatus Muiribacteriaceae</taxon>
        <taxon>Candidatus Muiribacterium</taxon>
    </lineage>
</organism>